<name>A0ABV7YRF7_9BACT</name>
<dbReference type="SUPFAM" id="SSF53659">
    <property type="entry name" value="Isocitrate/Isopropylmalate dehydrogenase-like"/>
    <property type="match status" value="1"/>
</dbReference>
<comment type="caution">
    <text evidence="4">The sequence shown here is derived from an EMBL/GenBank/DDBJ whole genome shotgun (WGS) entry which is preliminary data.</text>
</comment>
<accession>A0ABV7YRF7</accession>
<keyword evidence="1" id="KW-0479">Metal-binding</keyword>
<evidence type="ECO:0000256" key="2">
    <source>
        <dbReference type="ARBA" id="ARBA00023002"/>
    </source>
</evidence>
<protein>
    <submittedName>
        <fullName evidence="4">4-hydroxythreonine-4-phosphate dehydrogenase PdxA</fullName>
        <ecNumber evidence="4">1.1.1.262</ecNumber>
    </submittedName>
</protein>
<dbReference type="PANTHER" id="PTHR30004:SF6">
    <property type="entry name" value="D-THREONATE 4-PHOSPHATE DEHYDROGENASE"/>
    <property type="match status" value="1"/>
</dbReference>
<keyword evidence="3" id="KW-0520">NAD</keyword>
<evidence type="ECO:0000313" key="5">
    <source>
        <dbReference type="Proteomes" id="UP001595616"/>
    </source>
</evidence>
<dbReference type="Gene3D" id="3.40.718.10">
    <property type="entry name" value="Isopropylmalate Dehydrogenase"/>
    <property type="match status" value="1"/>
</dbReference>
<organism evidence="4 5">
    <name type="scientific">Lacihabitans lacunae</name>
    <dbReference type="NCBI Taxonomy" id="1028214"/>
    <lineage>
        <taxon>Bacteria</taxon>
        <taxon>Pseudomonadati</taxon>
        <taxon>Bacteroidota</taxon>
        <taxon>Cytophagia</taxon>
        <taxon>Cytophagales</taxon>
        <taxon>Leadbetterellaceae</taxon>
        <taxon>Lacihabitans</taxon>
    </lineage>
</organism>
<dbReference type="RefSeq" id="WP_379835596.1">
    <property type="nucleotide sequence ID" value="NZ_JBHRYQ010000001.1"/>
</dbReference>
<dbReference type="EMBL" id="JBHRYQ010000001">
    <property type="protein sequence ID" value="MFC3809934.1"/>
    <property type="molecule type" value="Genomic_DNA"/>
</dbReference>
<reference evidence="5" key="1">
    <citation type="journal article" date="2019" name="Int. J. Syst. Evol. Microbiol.">
        <title>The Global Catalogue of Microorganisms (GCM) 10K type strain sequencing project: providing services to taxonomists for standard genome sequencing and annotation.</title>
        <authorList>
            <consortium name="The Broad Institute Genomics Platform"/>
            <consortium name="The Broad Institute Genome Sequencing Center for Infectious Disease"/>
            <person name="Wu L."/>
            <person name="Ma J."/>
        </authorList>
    </citation>
    <scope>NUCLEOTIDE SEQUENCE [LARGE SCALE GENOMIC DNA]</scope>
    <source>
        <strain evidence="5">CECT 7956</strain>
    </source>
</reference>
<dbReference type="NCBIfam" id="TIGR00557">
    <property type="entry name" value="pdxA"/>
    <property type="match status" value="1"/>
</dbReference>
<gene>
    <name evidence="4" type="primary">pdxA</name>
    <name evidence="4" type="ORF">ACFOOI_04665</name>
</gene>
<keyword evidence="5" id="KW-1185">Reference proteome</keyword>
<evidence type="ECO:0000256" key="1">
    <source>
        <dbReference type="ARBA" id="ARBA00022723"/>
    </source>
</evidence>
<proteinExistence type="predicted"/>
<dbReference type="Proteomes" id="UP001595616">
    <property type="component" value="Unassembled WGS sequence"/>
</dbReference>
<dbReference type="InterPro" id="IPR005255">
    <property type="entry name" value="PdxA_fam"/>
</dbReference>
<sequence length="359" mass="39671">MENEFIPKIGITIGDVNGIGPEVLLKALATGRVNKICIPIIYGSGKHLSKYKHFVDQAQWQYTGINDPKTALQKNSNLINCLKGEYFEMELGTSDKKAGELAFNSLEKAVADLKEGLIDALVTAPISKDNIQSENFKFPGHTEYLAAAYDKKDVLMFMISEGLRVGVVTGHIPLEEVKSKLSKEIITSKLNIMIESLKIDFGIKKPKIAVLGLNPHAGENGLLGKEEKEIIEPVLEKFKNKGELVFGPFPTDGFFANGQFKNYDGILAMYHDQGLTPFKLLAFETGVNFTAGLMGIRTSPDHGTGYNIAGKNEADPTSMLHAIYAAVDISKTRNEYIELEKNSIKHQKIDIDSLRKEKH</sequence>
<dbReference type="GO" id="GO:0050570">
    <property type="term" value="F:4-hydroxythreonine-4-phosphate dehydrogenase activity"/>
    <property type="evidence" value="ECO:0007669"/>
    <property type="project" value="UniProtKB-EC"/>
</dbReference>
<dbReference type="Pfam" id="PF04166">
    <property type="entry name" value="PdxA"/>
    <property type="match status" value="1"/>
</dbReference>
<dbReference type="EC" id="1.1.1.262" evidence="4"/>
<evidence type="ECO:0000256" key="3">
    <source>
        <dbReference type="ARBA" id="ARBA00023027"/>
    </source>
</evidence>
<evidence type="ECO:0000313" key="4">
    <source>
        <dbReference type="EMBL" id="MFC3809934.1"/>
    </source>
</evidence>
<dbReference type="PANTHER" id="PTHR30004">
    <property type="entry name" value="4-HYDROXYTHREONINE-4-PHOSPHATE DEHYDROGENASE"/>
    <property type="match status" value="1"/>
</dbReference>
<keyword evidence="2 4" id="KW-0560">Oxidoreductase</keyword>